<dbReference type="Proteomes" id="UP000193495">
    <property type="component" value="Unassembled WGS sequence"/>
</dbReference>
<dbReference type="Proteomes" id="UP000240624">
    <property type="component" value="Unassembled WGS sequence"/>
</dbReference>
<accession>A0A1X6ZD75</accession>
<protein>
    <recommendedName>
        <fullName evidence="5">Transposase</fullName>
    </recommendedName>
</protein>
<reference evidence="1 4" key="2">
    <citation type="submission" date="2018-03" db="EMBL/GenBank/DDBJ databases">
        <title>Genomic Encyclopedia of Archaeal and Bacterial Type Strains, Phase II (KMG-II): from individual species to whole genera.</title>
        <authorList>
            <person name="Goeker M."/>
        </authorList>
    </citation>
    <scope>NUCLEOTIDE SEQUENCE [LARGE SCALE GENOMIC DNA]</scope>
    <source>
        <strain evidence="1 4">DSM 29956</strain>
    </source>
</reference>
<organism evidence="2 3">
    <name type="scientific">Limimaricola soesokkakensis</name>
    <dbReference type="NCBI Taxonomy" id="1343159"/>
    <lineage>
        <taxon>Bacteria</taxon>
        <taxon>Pseudomonadati</taxon>
        <taxon>Pseudomonadota</taxon>
        <taxon>Alphaproteobacteria</taxon>
        <taxon>Rhodobacterales</taxon>
        <taxon>Paracoccaceae</taxon>
        <taxon>Limimaricola</taxon>
    </lineage>
</organism>
<reference evidence="2 3" key="1">
    <citation type="submission" date="2017-03" db="EMBL/GenBank/DDBJ databases">
        <authorList>
            <person name="Afonso C.L."/>
            <person name="Miller P.J."/>
            <person name="Scott M.A."/>
            <person name="Spackman E."/>
            <person name="Goraichik I."/>
            <person name="Dimitrov K.M."/>
            <person name="Suarez D.L."/>
            <person name="Swayne D.E."/>
        </authorList>
    </citation>
    <scope>NUCLEOTIDE SEQUENCE [LARGE SCALE GENOMIC DNA]</scope>
    <source>
        <strain evidence="2 3">CECT 8367</strain>
    </source>
</reference>
<dbReference type="EMBL" id="PYGB01000005">
    <property type="protein sequence ID" value="PSK86303.1"/>
    <property type="molecule type" value="Genomic_DNA"/>
</dbReference>
<evidence type="ECO:0000313" key="3">
    <source>
        <dbReference type="Proteomes" id="UP000193495"/>
    </source>
</evidence>
<sequence length="35" mass="3950">MGWVLMSERELQRVEVLAQIDDGRIDVQNGAHLLG</sequence>
<keyword evidence="4" id="KW-1185">Reference proteome</keyword>
<name>A0A1X6ZD75_9RHOB</name>
<proteinExistence type="predicted"/>
<dbReference type="AlphaFoldDB" id="A0A1X6ZD75"/>
<evidence type="ECO:0000313" key="2">
    <source>
        <dbReference type="EMBL" id="SLN48333.1"/>
    </source>
</evidence>
<dbReference type="EMBL" id="FWFY01000005">
    <property type="protein sequence ID" value="SLN48333.1"/>
    <property type="molecule type" value="Genomic_DNA"/>
</dbReference>
<gene>
    <name evidence="1" type="ORF">CLV79_10510</name>
    <name evidence="2" type="ORF">LOS8367_02162</name>
</gene>
<evidence type="ECO:0000313" key="4">
    <source>
        <dbReference type="Proteomes" id="UP000240624"/>
    </source>
</evidence>
<evidence type="ECO:0000313" key="1">
    <source>
        <dbReference type="EMBL" id="PSK86303.1"/>
    </source>
</evidence>
<evidence type="ECO:0008006" key="5">
    <source>
        <dbReference type="Google" id="ProtNLM"/>
    </source>
</evidence>